<dbReference type="Gene3D" id="3.40.50.1820">
    <property type="entry name" value="alpha/beta hydrolase"/>
    <property type="match status" value="1"/>
</dbReference>
<dbReference type="Pfam" id="PF00561">
    <property type="entry name" value="Abhydrolase_1"/>
    <property type="match status" value="1"/>
</dbReference>
<name>A0A2N8KVB0_9BURK</name>
<evidence type="ECO:0000313" key="3">
    <source>
        <dbReference type="Proteomes" id="UP000235916"/>
    </source>
</evidence>
<reference evidence="2 3" key="1">
    <citation type="submission" date="2018-01" db="EMBL/GenBank/DDBJ databases">
        <title>Draft genome sequence of Paucibacter aquatile CR182 isolated from freshwater of the Nakdong River.</title>
        <authorList>
            <person name="Choi A."/>
            <person name="Chung E.J."/>
        </authorList>
    </citation>
    <scope>NUCLEOTIDE SEQUENCE [LARGE SCALE GENOMIC DNA]</scope>
    <source>
        <strain evidence="2 3">CR182</strain>
    </source>
</reference>
<feature type="domain" description="AB hydrolase-1" evidence="1">
    <location>
        <begin position="57"/>
        <end position="310"/>
    </location>
</feature>
<keyword evidence="2" id="KW-0378">Hydrolase</keyword>
<dbReference type="PANTHER" id="PTHR43194">
    <property type="entry name" value="HYDROLASE ALPHA/BETA FOLD FAMILY"/>
    <property type="match status" value="1"/>
</dbReference>
<evidence type="ECO:0000259" key="1">
    <source>
        <dbReference type="Pfam" id="PF00561"/>
    </source>
</evidence>
<gene>
    <name evidence="2" type="ORF">C1O66_07615</name>
</gene>
<accession>A0A2N8KVB0</accession>
<dbReference type="PRINTS" id="PR00412">
    <property type="entry name" value="EPOXHYDRLASE"/>
</dbReference>
<dbReference type="EMBL" id="POSP01000003">
    <property type="protein sequence ID" value="PND37408.1"/>
    <property type="molecule type" value="Genomic_DNA"/>
</dbReference>
<proteinExistence type="predicted"/>
<dbReference type="OrthoDB" id="149912at2"/>
<dbReference type="InterPro" id="IPR000639">
    <property type="entry name" value="Epox_hydrolase-like"/>
</dbReference>
<dbReference type="RefSeq" id="WP_102767327.1">
    <property type="nucleotide sequence ID" value="NZ_POSP01000003.1"/>
</dbReference>
<dbReference type="InterPro" id="IPR000073">
    <property type="entry name" value="AB_hydrolase_1"/>
</dbReference>
<dbReference type="PRINTS" id="PR00111">
    <property type="entry name" value="ABHYDROLASE"/>
</dbReference>
<dbReference type="AlphaFoldDB" id="A0A2N8KVB0"/>
<sequence>MNATTPPPSTEAADRKPCYQVQRAHRSEFLELRGLRHHLMHWRSEAASEHSTASAQPLLVMVHGWMDVGASFQFVVDALSALNDRRPIVTLDWRGFGLSDNAPGSNYWFPDYLADLDALLDRLSPEAPVDLLGHSMGGNIVMSYAGVRPERVRRLINLEGFGLPEAKPEQAPGRLATWLKELKEAPQLRPYASVEAVAQRLMKTNPRLSPDKAAWLAPHWSRQQADGSWHLLADPAHKRANPILYRKDEIVAGWKLITAPTLWVEGEASDLSQFWGDRYPRADFEARLSAVPRLEKHRIADAGHMLHHDQPEALARCLEDFLLA</sequence>
<keyword evidence="3" id="KW-1185">Reference proteome</keyword>
<protein>
    <submittedName>
        <fullName evidence="2">Alpha/beta hydrolase</fullName>
    </submittedName>
</protein>
<dbReference type="SUPFAM" id="SSF53474">
    <property type="entry name" value="alpha/beta-Hydrolases"/>
    <property type="match status" value="1"/>
</dbReference>
<dbReference type="InterPro" id="IPR029058">
    <property type="entry name" value="AB_hydrolase_fold"/>
</dbReference>
<dbReference type="InterPro" id="IPR050228">
    <property type="entry name" value="Carboxylesterase_BioH"/>
</dbReference>
<comment type="caution">
    <text evidence="2">The sequence shown here is derived from an EMBL/GenBank/DDBJ whole genome shotgun (WGS) entry which is preliminary data.</text>
</comment>
<dbReference type="Proteomes" id="UP000235916">
    <property type="component" value="Unassembled WGS sequence"/>
</dbReference>
<organism evidence="2 3">
    <name type="scientific">Kinneretia aquatilis</name>
    <dbReference type="NCBI Taxonomy" id="2070761"/>
    <lineage>
        <taxon>Bacteria</taxon>
        <taxon>Pseudomonadati</taxon>
        <taxon>Pseudomonadota</taxon>
        <taxon>Betaproteobacteria</taxon>
        <taxon>Burkholderiales</taxon>
        <taxon>Sphaerotilaceae</taxon>
        <taxon>Roseateles</taxon>
    </lineage>
</organism>
<dbReference type="PANTHER" id="PTHR43194:SF5">
    <property type="entry name" value="PIMELOYL-[ACYL-CARRIER PROTEIN] METHYL ESTER ESTERASE"/>
    <property type="match status" value="1"/>
</dbReference>
<dbReference type="GO" id="GO:0016787">
    <property type="term" value="F:hydrolase activity"/>
    <property type="evidence" value="ECO:0007669"/>
    <property type="project" value="UniProtKB-KW"/>
</dbReference>
<evidence type="ECO:0000313" key="2">
    <source>
        <dbReference type="EMBL" id="PND37408.1"/>
    </source>
</evidence>